<accession>A0A1F7VA60</accession>
<comment type="similarity">
    <text evidence="14">Belongs to the MurCDEF family.</text>
</comment>
<keyword evidence="10 14" id="KW-0573">Peptidoglycan synthesis</keyword>
<dbReference type="InterPro" id="IPR036565">
    <property type="entry name" value="Mur-like_cat_sf"/>
</dbReference>
<feature type="domain" description="Mur ligase central" evidence="17">
    <location>
        <begin position="121"/>
        <end position="299"/>
    </location>
</feature>
<dbReference type="SUPFAM" id="SSF53623">
    <property type="entry name" value="MurD-like peptide ligases, catalytic domain"/>
    <property type="match status" value="1"/>
</dbReference>
<dbReference type="STRING" id="1802407.A3I40_02095"/>
<comment type="subcellular location">
    <subcellularLocation>
        <location evidence="1 14">Cytoplasm</location>
    </subcellularLocation>
</comment>
<dbReference type="GO" id="GO:0008763">
    <property type="term" value="F:UDP-N-acetylmuramate-L-alanine ligase activity"/>
    <property type="evidence" value="ECO:0007669"/>
    <property type="project" value="UniProtKB-UniRule"/>
</dbReference>
<dbReference type="GO" id="GO:0005524">
    <property type="term" value="F:ATP binding"/>
    <property type="evidence" value="ECO:0007669"/>
    <property type="project" value="UniProtKB-UniRule"/>
</dbReference>
<comment type="function">
    <text evidence="14">Cell wall formation.</text>
</comment>
<evidence type="ECO:0000256" key="14">
    <source>
        <dbReference type="HAMAP-Rule" id="MF_00046"/>
    </source>
</evidence>
<keyword evidence="5 14" id="KW-0436">Ligase</keyword>
<dbReference type="UniPathway" id="UPA00219"/>
<keyword evidence="9 14" id="KW-0133">Cell shape</keyword>
<evidence type="ECO:0000256" key="7">
    <source>
        <dbReference type="ARBA" id="ARBA00022741"/>
    </source>
</evidence>
<keyword evidence="4 14" id="KW-0963">Cytoplasm</keyword>
<dbReference type="Pfam" id="PF01225">
    <property type="entry name" value="Mur_ligase"/>
    <property type="match status" value="1"/>
</dbReference>
<evidence type="ECO:0000256" key="1">
    <source>
        <dbReference type="ARBA" id="ARBA00004496"/>
    </source>
</evidence>
<dbReference type="GO" id="GO:0009252">
    <property type="term" value="P:peptidoglycan biosynthetic process"/>
    <property type="evidence" value="ECO:0007669"/>
    <property type="project" value="UniProtKB-UniRule"/>
</dbReference>
<evidence type="ECO:0000259" key="16">
    <source>
        <dbReference type="Pfam" id="PF02875"/>
    </source>
</evidence>
<evidence type="ECO:0000259" key="15">
    <source>
        <dbReference type="Pfam" id="PF01225"/>
    </source>
</evidence>
<dbReference type="InterPro" id="IPR036615">
    <property type="entry name" value="Mur_ligase_C_dom_sf"/>
</dbReference>
<evidence type="ECO:0000256" key="2">
    <source>
        <dbReference type="ARBA" id="ARBA00004752"/>
    </source>
</evidence>
<dbReference type="NCBIfam" id="TIGR01082">
    <property type="entry name" value="murC"/>
    <property type="match status" value="1"/>
</dbReference>
<dbReference type="Proteomes" id="UP000178723">
    <property type="component" value="Unassembled WGS sequence"/>
</dbReference>
<dbReference type="GO" id="GO:0005737">
    <property type="term" value="C:cytoplasm"/>
    <property type="evidence" value="ECO:0007669"/>
    <property type="project" value="UniProtKB-SubCell"/>
</dbReference>
<evidence type="ECO:0000256" key="6">
    <source>
        <dbReference type="ARBA" id="ARBA00022618"/>
    </source>
</evidence>
<keyword evidence="6 14" id="KW-0132">Cell division</keyword>
<feature type="domain" description="Mur ligase N-terminal catalytic" evidence="15">
    <location>
        <begin position="16"/>
        <end position="115"/>
    </location>
</feature>
<reference evidence="18 19" key="1">
    <citation type="journal article" date="2016" name="Nat. Commun.">
        <title>Thousands of microbial genomes shed light on interconnected biogeochemical processes in an aquifer system.</title>
        <authorList>
            <person name="Anantharaman K."/>
            <person name="Brown C.T."/>
            <person name="Hug L.A."/>
            <person name="Sharon I."/>
            <person name="Castelle C.J."/>
            <person name="Probst A.J."/>
            <person name="Thomas B.C."/>
            <person name="Singh A."/>
            <person name="Wilkins M.J."/>
            <person name="Karaoz U."/>
            <person name="Brodie E.L."/>
            <person name="Williams K.H."/>
            <person name="Hubbard S.S."/>
            <person name="Banfield J.F."/>
        </authorList>
    </citation>
    <scope>NUCLEOTIDE SEQUENCE [LARGE SCALE GENOMIC DNA]</scope>
</reference>
<comment type="pathway">
    <text evidence="2 14">Cell wall biogenesis; peptidoglycan biosynthesis.</text>
</comment>
<keyword evidence="12 14" id="KW-0961">Cell wall biogenesis/degradation</keyword>
<dbReference type="InterPro" id="IPR000713">
    <property type="entry name" value="Mur_ligase_N"/>
</dbReference>
<dbReference type="Gene3D" id="3.40.1190.10">
    <property type="entry name" value="Mur-like, catalytic domain"/>
    <property type="match status" value="1"/>
</dbReference>
<name>A0A1F7VA60_9BACT</name>
<dbReference type="Gene3D" id="3.40.50.720">
    <property type="entry name" value="NAD(P)-binding Rossmann-like Domain"/>
    <property type="match status" value="1"/>
</dbReference>
<dbReference type="InterPro" id="IPR050061">
    <property type="entry name" value="MurCDEF_pg_biosynth"/>
</dbReference>
<dbReference type="Pfam" id="PF08245">
    <property type="entry name" value="Mur_ligase_M"/>
    <property type="match status" value="1"/>
</dbReference>
<dbReference type="EMBL" id="MGEP01000016">
    <property type="protein sequence ID" value="OGL87376.1"/>
    <property type="molecule type" value="Genomic_DNA"/>
</dbReference>
<dbReference type="GO" id="GO:0051301">
    <property type="term" value="P:cell division"/>
    <property type="evidence" value="ECO:0007669"/>
    <property type="project" value="UniProtKB-KW"/>
</dbReference>
<dbReference type="PANTHER" id="PTHR43445:SF3">
    <property type="entry name" value="UDP-N-ACETYLMURAMATE--L-ALANINE LIGASE"/>
    <property type="match status" value="1"/>
</dbReference>
<evidence type="ECO:0000256" key="5">
    <source>
        <dbReference type="ARBA" id="ARBA00022598"/>
    </source>
</evidence>
<dbReference type="PANTHER" id="PTHR43445">
    <property type="entry name" value="UDP-N-ACETYLMURAMATE--L-ALANINE LIGASE-RELATED"/>
    <property type="match status" value="1"/>
</dbReference>
<evidence type="ECO:0000259" key="17">
    <source>
        <dbReference type="Pfam" id="PF08245"/>
    </source>
</evidence>
<dbReference type="Pfam" id="PF02875">
    <property type="entry name" value="Mur_ligase_C"/>
    <property type="match status" value="1"/>
</dbReference>
<sequence>MLNAANKKFPDPPATLHFIGLKGVAMTALAEILQGQGYTIVGSDTAEVFPTDQVLKNLNIHCAPGFAAENIGPSIAAIVYSTAYTRDHIERREAQGRGLPEWSYPEVVGFLMTMYTHSIAVAGSHGKTTTTAMLSRMLEEGGLDPTAIVGSTVINWGRNARLGASPWFVLEADEYQNKFQYYAPRHLIITNIDYDHPDYFPDIESYQKVFIDFAAKLPADGTLIIWGEEPLKSQLRANCSSKFITYGEGENNDWRLVDVAIADDTSFKVTKNGNHYGDFTIPAAGFHYALNALGAMVMAEVAGVGQKAIALALKNFRGTARRLEYRGEFNNAIIIDDYAHHPTEIKATIKALRAGHPGKRLWCVWQAHTFSRTAAFLEDFARALDGADQVILPPIYASAREKGGEVNNQIMASAVNSLSSNKAQAVSSIEEAADVLRGVLKDGDVVVTMGAGDVWRAAEMIMN</sequence>
<comment type="catalytic activity">
    <reaction evidence="13 14">
        <text>UDP-N-acetyl-alpha-D-muramate + L-alanine + ATP = UDP-N-acetyl-alpha-D-muramoyl-L-alanine + ADP + phosphate + H(+)</text>
        <dbReference type="Rhea" id="RHEA:23372"/>
        <dbReference type="ChEBI" id="CHEBI:15378"/>
        <dbReference type="ChEBI" id="CHEBI:30616"/>
        <dbReference type="ChEBI" id="CHEBI:43474"/>
        <dbReference type="ChEBI" id="CHEBI:57972"/>
        <dbReference type="ChEBI" id="CHEBI:70757"/>
        <dbReference type="ChEBI" id="CHEBI:83898"/>
        <dbReference type="ChEBI" id="CHEBI:456216"/>
        <dbReference type="EC" id="6.3.2.8"/>
    </reaction>
</comment>
<evidence type="ECO:0000256" key="3">
    <source>
        <dbReference type="ARBA" id="ARBA00012211"/>
    </source>
</evidence>
<evidence type="ECO:0000256" key="12">
    <source>
        <dbReference type="ARBA" id="ARBA00023316"/>
    </source>
</evidence>
<organism evidence="18 19">
    <name type="scientific">Candidatus Uhrbacteria bacterium RIFCSPLOWO2_02_FULL_48_12</name>
    <dbReference type="NCBI Taxonomy" id="1802407"/>
    <lineage>
        <taxon>Bacteria</taxon>
        <taxon>Candidatus Uhriibacteriota</taxon>
    </lineage>
</organism>
<dbReference type="GO" id="GO:0008360">
    <property type="term" value="P:regulation of cell shape"/>
    <property type="evidence" value="ECO:0007669"/>
    <property type="project" value="UniProtKB-KW"/>
</dbReference>
<dbReference type="GO" id="GO:0071555">
    <property type="term" value="P:cell wall organization"/>
    <property type="evidence" value="ECO:0007669"/>
    <property type="project" value="UniProtKB-KW"/>
</dbReference>
<dbReference type="EC" id="6.3.2.8" evidence="3 14"/>
<evidence type="ECO:0000256" key="4">
    <source>
        <dbReference type="ARBA" id="ARBA00022490"/>
    </source>
</evidence>
<dbReference type="HAMAP" id="MF_00046">
    <property type="entry name" value="MurC"/>
    <property type="match status" value="1"/>
</dbReference>
<evidence type="ECO:0000313" key="19">
    <source>
        <dbReference type="Proteomes" id="UP000178723"/>
    </source>
</evidence>
<evidence type="ECO:0000256" key="8">
    <source>
        <dbReference type="ARBA" id="ARBA00022840"/>
    </source>
</evidence>
<dbReference type="InterPro" id="IPR004101">
    <property type="entry name" value="Mur_ligase_C"/>
</dbReference>
<dbReference type="Gene3D" id="3.90.190.20">
    <property type="entry name" value="Mur ligase, C-terminal domain"/>
    <property type="match status" value="1"/>
</dbReference>
<evidence type="ECO:0000256" key="11">
    <source>
        <dbReference type="ARBA" id="ARBA00023306"/>
    </source>
</evidence>
<feature type="binding site" evidence="14">
    <location>
        <begin position="123"/>
        <end position="129"/>
    </location>
    <ligand>
        <name>ATP</name>
        <dbReference type="ChEBI" id="CHEBI:30616"/>
    </ligand>
</feature>
<keyword evidence="11 14" id="KW-0131">Cell cycle</keyword>
<protein>
    <recommendedName>
        <fullName evidence="3 14">UDP-N-acetylmuramate--L-alanine ligase</fullName>
        <ecNumber evidence="3 14">6.3.2.8</ecNumber>
    </recommendedName>
    <alternativeName>
        <fullName evidence="14">UDP-N-acetylmuramoyl-L-alanine synthetase</fullName>
    </alternativeName>
</protein>
<feature type="domain" description="Mur ligase C-terminal" evidence="16">
    <location>
        <begin position="321"/>
        <end position="452"/>
    </location>
</feature>
<evidence type="ECO:0000256" key="13">
    <source>
        <dbReference type="ARBA" id="ARBA00047833"/>
    </source>
</evidence>
<dbReference type="AlphaFoldDB" id="A0A1F7VA60"/>
<evidence type="ECO:0000256" key="9">
    <source>
        <dbReference type="ARBA" id="ARBA00022960"/>
    </source>
</evidence>
<comment type="caution">
    <text evidence="18">The sequence shown here is derived from an EMBL/GenBank/DDBJ whole genome shotgun (WGS) entry which is preliminary data.</text>
</comment>
<evidence type="ECO:0000256" key="10">
    <source>
        <dbReference type="ARBA" id="ARBA00022984"/>
    </source>
</evidence>
<dbReference type="SUPFAM" id="SSF53244">
    <property type="entry name" value="MurD-like peptide ligases, peptide-binding domain"/>
    <property type="match status" value="1"/>
</dbReference>
<keyword evidence="8 14" id="KW-0067">ATP-binding</keyword>
<gene>
    <name evidence="14" type="primary">murC</name>
    <name evidence="18" type="ORF">A3I40_02095</name>
</gene>
<dbReference type="InterPro" id="IPR005758">
    <property type="entry name" value="UDP-N-AcMur_Ala_ligase_MurC"/>
</dbReference>
<dbReference type="InterPro" id="IPR013221">
    <property type="entry name" value="Mur_ligase_cen"/>
</dbReference>
<proteinExistence type="inferred from homology"/>
<dbReference type="SUPFAM" id="SSF51984">
    <property type="entry name" value="MurCD N-terminal domain"/>
    <property type="match status" value="1"/>
</dbReference>
<keyword evidence="7 14" id="KW-0547">Nucleotide-binding</keyword>
<evidence type="ECO:0000313" key="18">
    <source>
        <dbReference type="EMBL" id="OGL87376.1"/>
    </source>
</evidence>